<proteinExistence type="predicted"/>
<feature type="transmembrane region" description="Helical" evidence="1">
    <location>
        <begin position="282"/>
        <end position="300"/>
    </location>
</feature>
<dbReference type="RefSeq" id="WP_106453136.1">
    <property type="nucleotide sequence ID" value="NZ_PXYH01000008.1"/>
</dbReference>
<dbReference type="Proteomes" id="UP000242181">
    <property type="component" value="Unassembled WGS sequence"/>
</dbReference>
<name>A0A2P7R222_9GAMM</name>
<feature type="transmembrane region" description="Helical" evidence="1">
    <location>
        <begin position="64"/>
        <end position="80"/>
    </location>
</feature>
<dbReference type="OrthoDB" id="9811974at2"/>
<evidence type="ECO:0000313" key="2">
    <source>
        <dbReference type="EMBL" id="PSJ44256.1"/>
    </source>
</evidence>
<keyword evidence="1" id="KW-0812">Transmembrane</keyword>
<feature type="transmembrane region" description="Helical" evidence="1">
    <location>
        <begin position="86"/>
        <end position="104"/>
    </location>
</feature>
<feature type="transmembrane region" description="Helical" evidence="1">
    <location>
        <begin position="167"/>
        <end position="184"/>
    </location>
</feature>
<keyword evidence="1" id="KW-0472">Membrane</keyword>
<protein>
    <recommendedName>
        <fullName evidence="4">NnrS family protein</fullName>
    </recommendedName>
</protein>
<sequence>MLLLLFPLMILLLLAVGGGAWRLGADWLPLTQTGLAFHGVLMVNGFFATLISCERCAALGDRRGWLVPLCGLLASASLWWQPALAAPLYALLALGMTLVSALLWRRQPQDFTLLLVLACAALLLGNLSWWLAGMDAAVLRAWVVFLVLTIAAERLELSRLLPKPLWARRLFLVLAWALLAAPWLPFGHLWLGAALIGLGAWLLRFDIARRTIRGTGLPRYVAACLLAGYGWLLVSGLLWLLGVSPDMALHGVLLGFVMAMVFGHAPVIVPALLNTGCHFHKVLYLPLGLLQLGLLGRPFWPQLSAYLTSLAIVAFMLSFLAVQLAGRRQAR</sequence>
<organism evidence="2 3">
    <name type="scientific">Zobellella taiwanensis</name>
    <dbReference type="NCBI Taxonomy" id="347535"/>
    <lineage>
        <taxon>Bacteria</taxon>
        <taxon>Pseudomonadati</taxon>
        <taxon>Pseudomonadota</taxon>
        <taxon>Gammaproteobacteria</taxon>
        <taxon>Aeromonadales</taxon>
        <taxon>Aeromonadaceae</taxon>
        <taxon>Zobellella</taxon>
    </lineage>
</organism>
<feature type="transmembrane region" description="Helical" evidence="1">
    <location>
        <begin position="247"/>
        <end position="273"/>
    </location>
</feature>
<comment type="caution">
    <text evidence="2">The sequence shown here is derived from an EMBL/GenBank/DDBJ whole genome shotgun (WGS) entry which is preliminary data.</text>
</comment>
<feature type="transmembrane region" description="Helical" evidence="1">
    <location>
        <begin position="137"/>
        <end position="155"/>
    </location>
</feature>
<dbReference type="AlphaFoldDB" id="A0A2P7R222"/>
<feature type="transmembrane region" description="Helical" evidence="1">
    <location>
        <begin position="306"/>
        <end position="326"/>
    </location>
</feature>
<reference evidence="2 3" key="1">
    <citation type="submission" date="2018-03" db="EMBL/GenBank/DDBJ databases">
        <title>The draft genome of Zobellella taiwanensis JCM 13381.</title>
        <authorList>
            <person name="Liu L."/>
            <person name="Li L."/>
            <person name="Wang T."/>
            <person name="Zhang X."/>
            <person name="Liang L."/>
        </authorList>
    </citation>
    <scope>NUCLEOTIDE SEQUENCE [LARGE SCALE GENOMIC DNA]</scope>
    <source>
        <strain evidence="2 3">JCM 13381</strain>
    </source>
</reference>
<keyword evidence="1" id="KW-1133">Transmembrane helix</keyword>
<feature type="transmembrane region" description="Helical" evidence="1">
    <location>
        <begin position="220"/>
        <end position="241"/>
    </location>
</feature>
<feature type="transmembrane region" description="Helical" evidence="1">
    <location>
        <begin position="35"/>
        <end position="52"/>
    </location>
</feature>
<dbReference type="EMBL" id="PXYH01000008">
    <property type="protein sequence ID" value="PSJ44256.1"/>
    <property type="molecule type" value="Genomic_DNA"/>
</dbReference>
<evidence type="ECO:0000313" key="3">
    <source>
        <dbReference type="Proteomes" id="UP000242181"/>
    </source>
</evidence>
<feature type="transmembrane region" description="Helical" evidence="1">
    <location>
        <begin position="111"/>
        <end position="131"/>
    </location>
</feature>
<feature type="transmembrane region" description="Helical" evidence="1">
    <location>
        <begin position="190"/>
        <end position="208"/>
    </location>
</feature>
<gene>
    <name evidence="2" type="ORF">C7I36_07700</name>
</gene>
<evidence type="ECO:0008006" key="4">
    <source>
        <dbReference type="Google" id="ProtNLM"/>
    </source>
</evidence>
<evidence type="ECO:0000256" key="1">
    <source>
        <dbReference type="SAM" id="Phobius"/>
    </source>
</evidence>
<keyword evidence="3" id="KW-1185">Reference proteome</keyword>
<accession>A0A2P7R222</accession>